<dbReference type="InterPro" id="IPR005545">
    <property type="entry name" value="YCII"/>
</dbReference>
<dbReference type="InterPro" id="IPR011008">
    <property type="entry name" value="Dimeric_a/b-barrel"/>
</dbReference>
<dbReference type="EMBL" id="PYAS01000009">
    <property type="protein sequence ID" value="PSL26554.1"/>
    <property type="molecule type" value="Genomic_DNA"/>
</dbReference>
<evidence type="ECO:0000256" key="1">
    <source>
        <dbReference type="ARBA" id="ARBA00007689"/>
    </source>
</evidence>
<proteinExistence type="inferred from homology"/>
<comment type="caution">
    <text evidence="3">The sequence shown here is derived from an EMBL/GenBank/DDBJ whole genome shotgun (WGS) entry which is preliminary data.</text>
</comment>
<evidence type="ECO:0000313" key="4">
    <source>
        <dbReference type="Proteomes" id="UP000241964"/>
    </source>
</evidence>
<dbReference type="Proteomes" id="UP000241964">
    <property type="component" value="Unassembled WGS sequence"/>
</dbReference>
<dbReference type="Gene3D" id="3.30.70.1060">
    <property type="entry name" value="Dimeric alpha+beta barrel"/>
    <property type="match status" value="1"/>
</dbReference>
<dbReference type="RefSeq" id="WP_106596916.1">
    <property type="nucleotide sequence ID" value="NZ_PYAS01000009.1"/>
</dbReference>
<keyword evidence="4" id="KW-1185">Reference proteome</keyword>
<name>A0A2P8FXV4_9BACT</name>
<dbReference type="SUPFAM" id="SSF54909">
    <property type="entry name" value="Dimeric alpha+beta barrel"/>
    <property type="match status" value="1"/>
</dbReference>
<reference evidence="3 4" key="1">
    <citation type="submission" date="2018-03" db="EMBL/GenBank/DDBJ databases">
        <title>Genomic Encyclopedia of Archaeal and Bacterial Type Strains, Phase II (KMG-II): from individual species to whole genera.</title>
        <authorList>
            <person name="Goeker M."/>
        </authorList>
    </citation>
    <scope>NUCLEOTIDE SEQUENCE [LARGE SCALE GENOMIC DNA]</scope>
    <source>
        <strain evidence="3 4">DSM 29057</strain>
    </source>
</reference>
<dbReference type="AlphaFoldDB" id="A0A2P8FXV4"/>
<feature type="domain" description="YCII-related" evidence="2">
    <location>
        <begin position="5"/>
        <end position="90"/>
    </location>
</feature>
<dbReference type="Pfam" id="PF03795">
    <property type="entry name" value="YCII"/>
    <property type="match status" value="1"/>
</dbReference>
<accession>A0A2P8FXV4</accession>
<evidence type="ECO:0000259" key="2">
    <source>
        <dbReference type="Pfam" id="PF03795"/>
    </source>
</evidence>
<gene>
    <name evidence="3" type="ORF">CLV60_10945</name>
</gene>
<sequence>MHFFFRLIPPRPTYHLDMSDTERTIMLQHIDYWTMLTDEGSSLLFGPVLDPKGAFGMAIIEVTSEQEANQLAQKDPVIAAGICTYELAPMRIGAVRKV</sequence>
<evidence type="ECO:0000313" key="3">
    <source>
        <dbReference type="EMBL" id="PSL26554.1"/>
    </source>
</evidence>
<dbReference type="OrthoDB" id="6928805at2"/>
<protein>
    <submittedName>
        <fullName evidence="3">Uncharacterized protein YciI</fullName>
    </submittedName>
</protein>
<organism evidence="3 4">
    <name type="scientific">Dyadobacter jiangsuensis</name>
    <dbReference type="NCBI Taxonomy" id="1591085"/>
    <lineage>
        <taxon>Bacteria</taxon>
        <taxon>Pseudomonadati</taxon>
        <taxon>Bacteroidota</taxon>
        <taxon>Cytophagia</taxon>
        <taxon>Cytophagales</taxon>
        <taxon>Spirosomataceae</taxon>
        <taxon>Dyadobacter</taxon>
    </lineage>
</organism>
<comment type="similarity">
    <text evidence="1">Belongs to the YciI family.</text>
</comment>